<protein>
    <submittedName>
        <fullName evidence="2">Uncharacterized protein</fullName>
    </submittedName>
</protein>
<proteinExistence type="predicted"/>
<dbReference type="KEGG" id="shl:Shal_2452"/>
<dbReference type="EMBL" id="CP000931">
    <property type="protein sequence ID" value="ABZ77010.1"/>
    <property type="molecule type" value="Genomic_DNA"/>
</dbReference>
<dbReference type="eggNOG" id="ENOG5033A7C">
    <property type="taxonomic scope" value="Bacteria"/>
</dbReference>
<accession>B0TJL4</accession>
<feature type="transmembrane region" description="Helical" evidence="1">
    <location>
        <begin position="109"/>
        <end position="128"/>
    </location>
</feature>
<evidence type="ECO:0000313" key="2">
    <source>
        <dbReference type="EMBL" id="ABZ77010.1"/>
    </source>
</evidence>
<keyword evidence="1" id="KW-0472">Membrane</keyword>
<dbReference type="Proteomes" id="UP000001317">
    <property type="component" value="Chromosome"/>
</dbReference>
<evidence type="ECO:0000256" key="1">
    <source>
        <dbReference type="SAM" id="Phobius"/>
    </source>
</evidence>
<feature type="transmembrane region" description="Helical" evidence="1">
    <location>
        <begin position="42"/>
        <end position="64"/>
    </location>
</feature>
<evidence type="ECO:0000313" key="3">
    <source>
        <dbReference type="Proteomes" id="UP000001317"/>
    </source>
</evidence>
<keyword evidence="3" id="KW-1185">Reference proteome</keyword>
<dbReference type="AlphaFoldDB" id="B0TJL4"/>
<keyword evidence="1" id="KW-1133">Transmembrane helix</keyword>
<organism evidence="2 3">
    <name type="scientific">Shewanella halifaxensis (strain HAW-EB4)</name>
    <dbReference type="NCBI Taxonomy" id="458817"/>
    <lineage>
        <taxon>Bacteria</taxon>
        <taxon>Pseudomonadati</taxon>
        <taxon>Pseudomonadota</taxon>
        <taxon>Gammaproteobacteria</taxon>
        <taxon>Alteromonadales</taxon>
        <taxon>Shewanellaceae</taxon>
        <taxon>Shewanella</taxon>
    </lineage>
</organism>
<reference evidence="2" key="1">
    <citation type="submission" date="2008-01" db="EMBL/GenBank/DDBJ databases">
        <title>Complete sequence of Shewanella halifaxensis HAW-EB4.</title>
        <authorList>
            <consortium name="US DOE Joint Genome Institute"/>
            <person name="Copeland A."/>
            <person name="Lucas S."/>
            <person name="Lapidus A."/>
            <person name="Glavina del Rio T."/>
            <person name="Dalin E."/>
            <person name="Tice H."/>
            <person name="Bruce D."/>
            <person name="Goodwin L."/>
            <person name="Pitluck S."/>
            <person name="Sims D."/>
            <person name="Brettin T."/>
            <person name="Detter J.C."/>
            <person name="Han C."/>
            <person name="Kuske C.R."/>
            <person name="Schmutz J."/>
            <person name="Larimer F."/>
            <person name="Land M."/>
            <person name="Hauser L."/>
            <person name="Kyrpides N."/>
            <person name="Kim E."/>
            <person name="Zhao J.-S."/>
            <person name="Richardson P."/>
        </authorList>
    </citation>
    <scope>NUCLEOTIDE SEQUENCE [LARGE SCALE GENOMIC DNA]</scope>
    <source>
        <strain evidence="2">HAW-EB4</strain>
    </source>
</reference>
<name>B0TJL4_SHEHH</name>
<dbReference type="OrthoDB" id="6270834at2"/>
<keyword evidence="1" id="KW-0812">Transmembrane</keyword>
<dbReference type="HOGENOM" id="CLU_1958078_0_0_6"/>
<dbReference type="RefSeq" id="WP_012277538.1">
    <property type="nucleotide sequence ID" value="NC_010334.1"/>
</dbReference>
<gene>
    <name evidence="2" type="ordered locus">Shal_2452</name>
</gene>
<sequence length="129" mass="14462">MNVYLLLAGIIAAFTCVGHFTYGRKHFLWPMQAADFDPVAKAIMHCVFHYVSVFLVLSSLVLLACSFEAISQMQSFGMLIFIALNFGLFAIWQLYIGFMSSLEAPFKSLFQWVFFVPIALLTFAGAILS</sequence>
<feature type="transmembrane region" description="Helical" evidence="1">
    <location>
        <begin position="76"/>
        <end position="97"/>
    </location>
</feature>